<comment type="caution">
    <text evidence="1">The sequence shown here is derived from an EMBL/GenBank/DDBJ whole genome shotgun (WGS) entry which is preliminary data.</text>
</comment>
<sequence>MSRFQTILRLVLTASLAITSLAAPHVSRRADGVTDTQLLQFALTLEHLESTFYNQALDKFNDKAFADAGYESWVRGRFEQMRSHEQTHVDFLTKALGDAAPRACTYDFPYNDPKSFVALSMALETVGGSAYMGAAQFLQNKDTLTQAASILAVESRHAAWAASAVLKGSPWDGSFETPLTVDGVYSLASQFIVSCPSTNPTLIAKPLPKLTIEPTSPAAGQHIKFNFNHDEVKHDGDKLYAAWFDGITVHHTDLGDDDRASIPQELQGTVYGAIVKTKESNPTKQDLLTGLVMFEIGFSSYAPNP</sequence>
<organism evidence="1 2">
    <name type="scientific">Irpex rosettiformis</name>
    <dbReference type="NCBI Taxonomy" id="378272"/>
    <lineage>
        <taxon>Eukaryota</taxon>
        <taxon>Fungi</taxon>
        <taxon>Dikarya</taxon>
        <taxon>Basidiomycota</taxon>
        <taxon>Agaricomycotina</taxon>
        <taxon>Agaricomycetes</taxon>
        <taxon>Polyporales</taxon>
        <taxon>Irpicaceae</taxon>
        <taxon>Irpex</taxon>
    </lineage>
</organism>
<dbReference type="Proteomes" id="UP001055072">
    <property type="component" value="Unassembled WGS sequence"/>
</dbReference>
<dbReference type="EMBL" id="MU274914">
    <property type="protein sequence ID" value="KAI0088355.1"/>
    <property type="molecule type" value="Genomic_DNA"/>
</dbReference>
<keyword evidence="2" id="KW-1185">Reference proteome</keyword>
<accession>A0ACB8U291</accession>
<gene>
    <name evidence="1" type="ORF">BDY19DRAFT_194245</name>
</gene>
<evidence type="ECO:0000313" key="1">
    <source>
        <dbReference type="EMBL" id="KAI0088355.1"/>
    </source>
</evidence>
<evidence type="ECO:0000313" key="2">
    <source>
        <dbReference type="Proteomes" id="UP001055072"/>
    </source>
</evidence>
<reference evidence="1" key="1">
    <citation type="journal article" date="2021" name="Environ. Microbiol.">
        <title>Gene family expansions and transcriptome signatures uncover fungal adaptations to wood decay.</title>
        <authorList>
            <person name="Hage H."/>
            <person name="Miyauchi S."/>
            <person name="Viragh M."/>
            <person name="Drula E."/>
            <person name="Min B."/>
            <person name="Chaduli D."/>
            <person name="Navarro D."/>
            <person name="Favel A."/>
            <person name="Norest M."/>
            <person name="Lesage-Meessen L."/>
            <person name="Balint B."/>
            <person name="Merenyi Z."/>
            <person name="de Eugenio L."/>
            <person name="Morin E."/>
            <person name="Martinez A.T."/>
            <person name="Baldrian P."/>
            <person name="Stursova M."/>
            <person name="Martinez M.J."/>
            <person name="Novotny C."/>
            <person name="Magnuson J.K."/>
            <person name="Spatafora J.W."/>
            <person name="Maurice S."/>
            <person name="Pangilinan J."/>
            <person name="Andreopoulos W."/>
            <person name="LaButti K."/>
            <person name="Hundley H."/>
            <person name="Na H."/>
            <person name="Kuo A."/>
            <person name="Barry K."/>
            <person name="Lipzen A."/>
            <person name="Henrissat B."/>
            <person name="Riley R."/>
            <person name="Ahrendt S."/>
            <person name="Nagy L.G."/>
            <person name="Grigoriev I.V."/>
            <person name="Martin F."/>
            <person name="Rosso M.N."/>
        </authorList>
    </citation>
    <scope>NUCLEOTIDE SEQUENCE</scope>
    <source>
        <strain evidence="1">CBS 384.51</strain>
    </source>
</reference>
<proteinExistence type="predicted"/>
<name>A0ACB8U291_9APHY</name>
<protein>
    <submittedName>
        <fullName evidence="1">Ferritin-like domain-containing protein</fullName>
    </submittedName>
</protein>